<reference evidence="2 3" key="1">
    <citation type="submission" date="2018-08" db="EMBL/GenBank/DDBJ databases">
        <title>Genomic Encyclopedia of Type Strains, Phase III (KMG-III): the genomes of soil and plant-associated and newly described type strains.</title>
        <authorList>
            <person name="Whitman W."/>
        </authorList>
    </citation>
    <scope>NUCLEOTIDE SEQUENCE [LARGE SCALE GENOMIC DNA]</scope>
    <source>
        <strain evidence="2 3">325-5</strain>
    </source>
</reference>
<evidence type="ECO:0000313" key="2">
    <source>
        <dbReference type="EMBL" id="REE83789.1"/>
    </source>
</evidence>
<accession>A0A3D9RUX6</accession>
<name>A0A3D9RUX6_9FLAO</name>
<keyword evidence="3" id="KW-1185">Reference proteome</keyword>
<dbReference type="AlphaFoldDB" id="A0A3D9RUX6"/>
<evidence type="ECO:0000256" key="1">
    <source>
        <dbReference type="SAM" id="SignalP"/>
    </source>
</evidence>
<protein>
    <submittedName>
        <fullName evidence="2">Uncharacterized protein</fullName>
    </submittedName>
</protein>
<comment type="caution">
    <text evidence="2">The sequence shown here is derived from an EMBL/GenBank/DDBJ whole genome shotgun (WGS) entry which is preliminary data.</text>
</comment>
<dbReference type="Proteomes" id="UP000256429">
    <property type="component" value="Unassembled WGS sequence"/>
</dbReference>
<keyword evidence="1" id="KW-0732">Signal</keyword>
<feature type="signal peptide" evidence="1">
    <location>
        <begin position="1"/>
        <end position="27"/>
    </location>
</feature>
<feature type="chain" id="PRO_5017564703" evidence="1">
    <location>
        <begin position="28"/>
        <end position="69"/>
    </location>
</feature>
<sequence>MLKKSLTNKNIARPLLIIALLNFVICANDNSISQEEPDAVIENEFYNKMWQKLQVIKNSKQFKLVYLTN</sequence>
<dbReference type="EMBL" id="QTTQ01000009">
    <property type="protein sequence ID" value="REE83789.1"/>
    <property type="molecule type" value="Genomic_DNA"/>
</dbReference>
<organism evidence="2 3">
    <name type="scientific">Lutibacter oceani</name>
    <dbReference type="NCBI Taxonomy" id="1853311"/>
    <lineage>
        <taxon>Bacteria</taxon>
        <taxon>Pseudomonadati</taxon>
        <taxon>Bacteroidota</taxon>
        <taxon>Flavobacteriia</taxon>
        <taxon>Flavobacteriales</taxon>
        <taxon>Flavobacteriaceae</taxon>
        <taxon>Lutibacter</taxon>
    </lineage>
</organism>
<proteinExistence type="predicted"/>
<evidence type="ECO:0000313" key="3">
    <source>
        <dbReference type="Proteomes" id="UP000256429"/>
    </source>
</evidence>
<gene>
    <name evidence="2" type="ORF">BX611_1084</name>
</gene>